<keyword evidence="10 13" id="KW-0408">Iron</keyword>
<comment type="similarity">
    <text evidence="4 13">Belongs to the cytochrome P450 family.</text>
</comment>
<dbReference type="Gene3D" id="1.10.630.10">
    <property type="entry name" value="Cytochrome P450"/>
    <property type="match status" value="1"/>
</dbReference>
<keyword evidence="15" id="KW-1185">Reference proteome</keyword>
<keyword evidence="5 13" id="KW-0349">Heme</keyword>
<dbReference type="RefSeq" id="XP_050513927.1">
    <property type="nucleotide sequence ID" value="XM_050657970.1"/>
</dbReference>
<evidence type="ECO:0000256" key="4">
    <source>
        <dbReference type="ARBA" id="ARBA00010617"/>
    </source>
</evidence>
<proteinExistence type="inferred from homology"/>
<comment type="cofactor">
    <cofactor evidence="1">
        <name>heme</name>
        <dbReference type="ChEBI" id="CHEBI:30413"/>
    </cofactor>
</comment>
<reference evidence="14" key="1">
    <citation type="submission" date="2025-05" db="UniProtKB">
        <authorList>
            <consortium name="EnsemblMetazoa"/>
        </authorList>
    </citation>
    <scope>IDENTIFICATION</scope>
</reference>
<keyword evidence="8" id="KW-0492">Microsome</keyword>
<evidence type="ECO:0008006" key="16">
    <source>
        <dbReference type="Google" id="ProtNLM"/>
    </source>
</evidence>
<dbReference type="InterPro" id="IPR017972">
    <property type="entry name" value="Cyt_P450_CS"/>
</dbReference>
<keyword evidence="12" id="KW-0472">Membrane</keyword>
<name>A0ABM5KUR1_DIAVI</name>
<dbReference type="PANTHER" id="PTHR24292:SF93">
    <property type="entry name" value="CYTOCHROME P450 310A1-RELATED"/>
    <property type="match status" value="1"/>
</dbReference>
<dbReference type="InterPro" id="IPR050476">
    <property type="entry name" value="Insect_CytP450_Detox"/>
</dbReference>
<evidence type="ECO:0000256" key="12">
    <source>
        <dbReference type="ARBA" id="ARBA00023136"/>
    </source>
</evidence>
<dbReference type="InterPro" id="IPR036396">
    <property type="entry name" value="Cyt_P450_sf"/>
</dbReference>
<dbReference type="InterPro" id="IPR001128">
    <property type="entry name" value="Cyt_P450"/>
</dbReference>
<dbReference type="EnsemblMetazoa" id="XM_050657970.1">
    <property type="protein sequence ID" value="XP_050513927.1"/>
    <property type="gene ID" value="LOC126889577"/>
</dbReference>
<evidence type="ECO:0000256" key="6">
    <source>
        <dbReference type="ARBA" id="ARBA00022723"/>
    </source>
</evidence>
<evidence type="ECO:0000256" key="9">
    <source>
        <dbReference type="ARBA" id="ARBA00023002"/>
    </source>
</evidence>
<dbReference type="Proteomes" id="UP001652700">
    <property type="component" value="Unplaced"/>
</dbReference>
<keyword evidence="6 13" id="KW-0479">Metal-binding</keyword>
<dbReference type="PANTHER" id="PTHR24292">
    <property type="entry name" value="CYTOCHROME P450"/>
    <property type="match status" value="1"/>
</dbReference>
<evidence type="ECO:0000256" key="3">
    <source>
        <dbReference type="ARBA" id="ARBA00004406"/>
    </source>
</evidence>
<dbReference type="PRINTS" id="PR00463">
    <property type="entry name" value="EP450I"/>
</dbReference>
<protein>
    <recommendedName>
        <fullName evidence="16">Cytochrome P450 6k1-like</fullName>
    </recommendedName>
</protein>
<evidence type="ECO:0000256" key="1">
    <source>
        <dbReference type="ARBA" id="ARBA00001971"/>
    </source>
</evidence>
<keyword evidence="11 13" id="KW-0503">Monooxygenase</keyword>
<organism evidence="14 15">
    <name type="scientific">Diabrotica virgifera virgifera</name>
    <name type="common">western corn rootworm</name>
    <dbReference type="NCBI Taxonomy" id="50390"/>
    <lineage>
        <taxon>Eukaryota</taxon>
        <taxon>Metazoa</taxon>
        <taxon>Ecdysozoa</taxon>
        <taxon>Arthropoda</taxon>
        <taxon>Hexapoda</taxon>
        <taxon>Insecta</taxon>
        <taxon>Pterygota</taxon>
        <taxon>Neoptera</taxon>
        <taxon>Endopterygota</taxon>
        <taxon>Coleoptera</taxon>
        <taxon>Polyphaga</taxon>
        <taxon>Cucujiformia</taxon>
        <taxon>Chrysomeloidea</taxon>
        <taxon>Chrysomelidae</taxon>
        <taxon>Galerucinae</taxon>
        <taxon>Diabroticina</taxon>
        <taxon>Diabroticites</taxon>
        <taxon>Diabrotica</taxon>
    </lineage>
</organism>
<evidence type="ECO:0000313" key="15">
    <source>
        <dbReference type="Proteomes" id="UP001652700"/>
    </source>
</evidence>
<evidence type="ECO:0000256" key="7">
    <source>
        <dbReference type="ARBA" id="ARBA00022824"/>
    </source>
</evidence>
<keyword evidence="7" id="KW-0256">Endoplasmic reticulum</keyword>
<sequence>MFVVLSSCGLSSLSTETMRKYPALPLMDRTPIDDYTFEGTDLTIPRNMSVLIPLFALHRDERLYSKAETYDPERFLDKNINSDGLSFIPFGDGPKNCIAKRLAKW</sequence>
<accession>A0ABM5KUR1</accession>
<dbReference type="PROSITE" id="PS00086">
    <property type="entry name" value="CYTOCHROME_P450"/>
    <property type="match status" value="1"/>
</dbReference>
<evidence type="ECO:0000256" key="8">
    <source>
        <dbReference type="ARBA" id="ARBA00022848"/>
    </source>
</evidence>
<dbReference type="GeneID" id="126889577"/>
<dbReference type="Pfam" id="PF00067">
    <property type="entry name" value="p450"/>
    <property type="match status" value="1"/>
</dbReference>
<keyword evidence="9 13" id="KW-0560">Oxidoreductase</keyword>
<evidence type="ECO:0000256" key="10">
    <source>
        <dbReference type="ARBA" id="ARBA00023004"/>
    </source>
</evidence>
<evidence type="ECO:0000256" key="13">
    <source>
        <dbReference type="RuleBase" id="RU000461"/>
    </source>
</evidence>
<evidence type="ECO:0000256" key="5">
    <source>
        <dbReference type="ARBA" id="ARBA00022617"/>
    </source>
</evidence>
<evidence type="ECO:0000256" key="11">
    <source>
        <dbReference type="ARBA" id="ARBA00023033"/>
    </source>
</evidence>
<evidence type="ECO:0000256" key="2">
    <source>
        <dbReference type="ARBA" id="ARBA00004174"/>
    </source>
</evidence>
<dbReference type="SUPFAM" id="SSF48264">
    <property type="entry name" value="Cytochrome P450"/>
    <property type="match status" value="1"/>
</dbReference>
<evidence type="ECO:0000313" key="14">
    <source>
        <dbReference type="EnsemblMetazoa" id="XP_050513927.1"/>
    </source>
</evidence>
<dbReference type="InterPro" id="IPR002401">
    <property type="entry name" value="Cyt_P450_E_grp-I"/>
</dbReference>
<comment type="subcellular location">
    <subcellularLocation>
        <location evidence="3">Endoplasmic reticulum membrane</location>
        <topology evidence="3">Peripheral membrane protein</topology>
    </subcellularLocation>
    <subcellularLocation>
        <location evidence="2">Microsome membrane</location>
        <topology evidence="2">Peripheral membrane protein</topology>
    </subcellularLocation>
</comment>